<feature type="binding site" evidence="8">
    <location>
        <begin position="28"/>
        <end position="33"/>
    </location>
    <ligand>
        <name>ATP</name>
        <dbReference type="ChEBI" id="CHEBI:30616"/>
    </ligand>
</feature>
<dbReference type="GO" id="GO:0005737">
    <property type="term" value="C:cytoplasm"/>
    <property type="evidence" value="ECO:0007669"/>
    <property type="project" value="UniProtKB-SubCell"/>
</dbReference>
<dbReference type="InterPro" id="IPR012796">
    <property type="entry name" value="Lysidine-tRNA-synth_C"/>
</dbReference>
<evidence type="ECO:0000256" key="1">
    <source>
        <dbReference type="ARBA" id="ARBA00004496"/>
    </source>
</evidence>
<evidence type="ECO:0000256" key="6">
    <source>
        <dbReference type="ARBA" id="ARBA00022840"/>
    </source>
</evidence>
<evidence type="ECO:0000313" key="10">
    <source>
        <dbReference type="EMBL" id="TCD03588.1"/>
    </source>
</evidence>
<dbReference type="RefSeq" id="WP_131594353.1">
    <property type="nucleotide sequence ID" value="NZ_SJSL01000001.1"/>
</dbReference>
<dbReference type="AlphaFoldDB" id="A0A4R0NTW1"/>
<proteinExistence type="inferred from homology"/>
<gene>
    <name evidence="8 10" type="primary">tilS</name>
    <name evidence="10" type="ORF">EZ437_06435</name>
</gene>
<comment type="similarity">
    <text evidence="8">Belongs to the tRNA(Ile)-lysidine synthase family.</text>
</comment>
<reference evidence="10 11" key="1">
    <citation type="submission" date="2019-02" db="EMBL/GenBank/DDBJ databases">
        <title>Pedobacter sp. RP-1-14 sp. nov., isolated from Arctic soil.</title>
        <authorList>
            <person name="Dahal R.H."/>
        </authorList>
    </citation>
    <scope>NUCLEOTIDE SEQUENCE [LARGE SCALE GENOMIC DNA]</scope>
    <source>
        <strain evidence="10 11">RP-1-14</strain>
    </source>
</reference>
<dbReference type="GO" id="GO:0006400">
    <property type="term" value="P:tRNA modification"/>
    <property type="evidence" value="ECO:0007669"/>
    <property type="project" value="UniProtKB-UniRule"/>
</dbReference>
<comment type="domain">
    <text evidence="8">The N-terminal region contains the highly conserved SGGXDS motif, predicted to be a P-loop motif involved in ATP binding.</text>
</comment>
<dbReference type="InterPro" id="IPR012795">
    <property type="entry name" value="tRNA_Ile_lys_synt_N"/>
</dbReference>
<dbReference type="NCBIfam" id="TIGR02433">
    <property type="entry name" value="lysidine_TilS_C"/>
    <property type="match status" value="1"/>
</dbReference>
<evidence type="ECO:0000256" key="4">
    <source>
        <dbReference type="ARBA" id="ARBA00022694"/>
    </source>
</evidence>
<dbReference type="SUPFAM" id="SSF56037">
    <property type="entry name" value="PheT/TilS domain"/>
    <property type="match status" value="1"/>
</dbReference>
<dbReference type="SMART" id="SM00977">
    <property type="entry name" value="TilS_C"/>
    <property type="match status" value="1"/>
</dbReference>
<dbReference type="PANTHER" id="PTHR43033:SF1">
    <property type="entry name" value="TRNA(ILE)-LYSIDINE SYNTHASE-RELATED"/>
    <property type="match status" value="1"/>
</dbReference>
<evidence type="ECO:0000259" key="9">
    <source>
        <dbReference type="SMART" id="SM00977"/>
    </source>
</evidence>
<keyword evidence="4 8" id="KW-0819">tRNA processing</keyword>
<dbReference type="GO" id="GO:0005524">
    <property type="term" value="F:ATP binding"/>
    <property type="evidence" value="ECO:0007669"/>
    <property type="project" value="UniProtKB-UniRule"/>
</dbReference>
<sequence>MLPLPDFKDYIIQNALFTDQHKILLTVSGGRDSVLMAHLFKLSGYDFGIAHCNFNLRADESQRDESFVRMLAATLGVPFHVIHFQTRAYASEHNISTQMAARELRYTWFEQISIAQGYDLIAVAQHQDDAIETVLLNLTRGTGIAGLHGILPKRGKLVRPMLFLSRQQIDQLIEANNIDYVEDSSNLSANYARNKIRLKVIPQLKEINPNFGETFEHNIQRFADTELVLQNVIATLKQELFVDKQGVIHLSIAKVKALNPIRLLLFELLRPFGFSEHTVGDLTSALDKQSGTSFYSTSHRIVIDREDLIISSLSNQEQPLVFIYDLATVVPLLNHQIMISYADVPFFERSANRAFIDADKLIFPLVVRSRQEGDKFIPLGMKTFKKLSNFLIDEKIPLSEKDQIPLVLNGNGEIVWIAGLRQDNRYKITRATKKTAIFELLPSR</sequence>
<dbReference type="InterPro" id="IPR014729">
    <property type="entry name" value="Rossmann-like_a/b/a_fold"/>
</dbReference>
<dbReference type="PANTHER" id="PTHR43033">
    <property type="entry name" value="TRNA(ILE)-LYSIDINE SYNTHASE-RELATED"/>
    <property type="match status" value="1"/>
</dbReference>
<dbReference type="OrthoDB" id="9807403at2"/>
<comment type="function">
    <text evidence="8">Ligates lysine onto the cytidine present at position 34 of the AUA codon-specific tRNA(Ile) that contains the anticodon CAU, in an ATP-dependent manner. Cytidine is converted to lysidine, thus changing the amino acid specificity of the tRNA from methionine to isoleucine.</text>
</comment>
<dbReference type="GO" id="GO:0032267">
    <property type="term" value="F:tRNA(Ile)-lysidine synthase activity"/>
    <property type="evidence" value="ECO:0007669"/>
    <property type="project" value="UniProtKB-EC"/>
</dbReference>
<keyword evidence="6 8" id="KW-0067">ATP-binding</keyword>
<organism evidence="10 11">
    <name type="scientific">Pedobacter psychroterrae</name>
    <dbReference type="NCBI Taxonomy" id="2530453"/>
    <lineage>
        <taxon>Bacteria</taxon>
        <taxon>Pseudomonadati</taxon>
        <taxon>Bacteroidota</taxon>
        <taxon>Sphingobacteriia</taxon>
        <taxon>Sphingobacteriales</taxon>
        <taxon>Sphingobacteriaceae</taxon>
        <taxon>Pedobacter</taxon>
    </lineage>
</organism>
<comment type="caution">
    <text evidence="10">The sequence shown here is derived from an EMBL/GenBank/DDBJ whole genome shotgun (WGS) entry which is preliminary data.</text>
</comment>
<protein>
    <recommendedName>
        <fullName evidence="8">tRNA(Ile)-lysidine synthase</fullName>
        <ecNumber evidence="8">6.3.4.19</ecNumber>
    </recommendedName>
    <alternativeName>
        <fullName evidence="8">tRNA(Ile)-2-lysyl-cytidine synthase</fullName>
    </alternativeName>
    <alternativeName>
        <fullName evidence="8">tRNA(Ile)-lysidine synthetase</fullName>
    </alternativeName>
</protein>
<keyword evidence="5 8" id="KW-0547">Nucleotide-binding</keyword>
<name>A0A4R0NTW1_9SPHI</name>
<keyword evidence="2 8" id="KW-0963">Cytoplasm</keyword>
<dbReference type="InterPro" id="IPR012094">
    <property type="entry name" value="tRNA_Ile_lys_synt"/>
</dbReference>
<evidence type="ECO:0000256" key="3">
    <source>
        <dbReference type="ARBA" id="ARBA00022598"/>
    </source>
</evidence>
<dbReference type="Pfam" id="PF01171">
    <property type="entry name" value="ATP_bind_3"/>
    <property type="match status" value="1"/>
</dbReference>
<evidence type="ECO:0000313" key="11">
    <source>
        <dbReference type="Proteomes" id="UP000293347"/>
    </source>
</evidence>
<keyword evidence="11" id="KW-1185">Reference proteome</keyword>
<evidence type="ECO:0000256" key="2">
    <source>
        <dbReference type="ARBA" id="ARBA00022490"/>
    </source>
</evidence>
<dbReference type="EC" id="6.3.4.19" evidence="8"/>
<dbReference type="EMBL" id="SJSL01000001">
    <property type="protein sequence ID" value="TCD03588.1"/>
    <property type="molecule type" value="Genomic_DNA"/>
</dbReference>
<dbReference type="NCBIfam" id="TIGR02432">
    <property type="entry name" value="lysidine_TilS_N"/>
    <property type="match status" value="1"/>
</dbReference>
<dbReference type="SUPFAM" id="SSF52402">
    <property type="entry name" value="Adenine nucleotide alpha hydrolases-like"/>
    <property type="match status" value="1"/>
</dbReference>
<keyword evidence="3 8" id="KW-0436">Ligase</keyword>
<comment type="subcellular location">
    <subcellularLocation>
        <location evidence="1 8">Cytoplasm</location>
    </subcellularLocation>
</comment>
<evidence type="ECO:0000256" key="5">
    <source>
        <dbReference type="ARBA" id="ARBA00022741"/>
    </source>
</evidence>
<dbReference type="InterPro" id="IPR011063">
    <property type="entry name" value="TilS/TtcA_N"/>
</dbReference>
<evidence type="ECO:0000256" key="8">
    <source>
        <dbReference type="HAMAP-Rule" id="MF_01161"/>
    </source>
</evidence>
<evidence type="ECO:0000256" key="7">
    <source>
        <dbReference type="ARBA" id="ARBA00048539"/>
    </source>
</evidence>
<comment type="catalytic activity">
    <reaction evidence="7 8">
        <text>cytidine(34) in tRNA(Ile2) + L-lysine + ATP = lysidine(34) in tRNA(Ile2) + AMP + diphosphate + H(+)</text>
        <dbReference type="Rhea" id="RHEA:43744"/>
        <dbReference type="Rhea" id="RHEA-COMP:10625"/>
        <dbReference type="Rhea" id="RHEA-COMP:10670"/>
        <dbReference type="ChEBI" id="CHEBI:15378"/>
        <dbReference type="ChEBI" id="CHEBI:30616"/>
        <dbReference type="ChEBI" id="CHEBI:32551"/>
        <dbReference type="ChEBI" id="CHEBI:33019"/>
        <dbReference type="ChEBI" id="CHEBI:82748"/>
        <dbReference type="ChEBI" id="CHEBI:83665"/>
        <dbReference type="ChEBI" id="CHEBI:456215"/>
        <dbReference type="EC" id="6.3.4.19"/>
    </reaction>
</comment>
<dbReference type="Gene3D" id="3.40.50.620">
    <property type="entry name" value="HUPs"/>
    <property type="match status" value="1"/>
</dbReference>
<dbReference type="HAMAP" id="MF_01161">
    <property type="entry name" value="tRNA_Ile_lys_synt"/>
    <property type="match status" value="1"/>
</dbReference>
<dbReference type="Pfam" id="PF11734">
    <property type="entry name" value="TilS_C"/>
    <property type="match status" value="1"/>
</dbReference>
<dbReference type="CDD" id="cd01992">
    <property type="entry name" value="TilS_N"/>
    <property type="match status" value="1"/>
</dbReference>
<feature type="domain" description="Lysidine-tRNA(Ile) synthetase C-terminal" evidence="9">
    <location>
        <begin position="365"/>
        <end position="439"/>
    </location>
</feature>
<dbReference type="Proteomes" id="UP000293347">
    <property type="component" value="Unassembled WGS sequence"/>
</dbReference>
<accession>A0A4R0NTW1</accession>